<dbReference type="Proteomes" id="UP001277761">
    <property type="component" value="Unassembled WGS sequence"/>
</dbReference>
<dbReference type="Gene3D" id="3.30.530.20">
    <property type="match status" value="1"/>
</dbReference>
<evidence type="ECO:0000313" key="2">
    <source>
        <dbReference type="Proteomes" id="UP001277761"/>
    </source>
</evidence>
<dbReference type="InterPro" id="IPR023393">
    <property type="entry name" value="START-like_dom_sf"/>
</dbReference>
<proteinExistence type="predicted"/>
<gene>
    <name evidence="1" type="ORF">SK069_10055</name>
</gene>
<reference evidence="1 2" key="1">
    <citation type="submission" date="2023-11" db="EMBL/GenBank/DDBJ databases">
        <authorList>
            <person name="Xu M."/>
            <person name="Jiang T."/>
        </authorList>
    </citation>
    <scope>NUCLEOTIDE SEQUENCE [LARGE SCALE GENOMIC DNA]</scope>
    <source>
        <strain evidence="1 2">SD</strain>
    </source>
</reference>
<comment type="caution">
    <text evidence="1">The sequence shown here is derived from an EMBL/GenBank/DDBJ whole genome shotgun (WGS) entry which is preliminary data.</text>
</comment>
<dbReference type="SUPFAM" id="SSF55961">
    <property type="entry name" value="Bet v1-like"/>
    <property type="match status" value="1"/>
</dbReference>
<dbReference type="Pfam" id="PF10604">
    <property type="entry name" value="Polyketide_cyc2"/>
    <property type="match status" value="1"/>
</dbReference>
<dbReference type="EMBL" id="JAXAVX010000004">
    <property type="protein sequence ID" value="MDX8151935.1"/>
    <property type="molecule type" value="Genomic_DNA"/>
</dbReference>
<protein>
    <submittedName>
        <fullName evidence="1">SRPBCC family protein</fullName>
    </submittedName>
</protein>
<accession>A0ABU4VKD4</accession>
<name>A0ABU4VKD4_9ACTN</name>
<evidence type="ECO:0000313" key="1">
    <source>
        <dbReference type="EMBL" id="MDX8151935.1"/>
    </source>
</evidence>
<keyword evidence="2" id="KW-1185">Reference proteome</keyword>
<sequence>MDHHDEFTVPAACAPEQAFAYVADLRHAPEWFPHPLAVHLVTGEDPLRIGTAYALRGSLPGLRRGLHYEVIEVEPPHRITWATTAPRALHGCDAFTIEPEPRGCLVRFTSDFLLHGASELRWRLGGGALLRRAFLRSARNLAARLPAPAPALALA</sequence>
<dbReference type="RefSeq" id="WP_319954090.1">
    <property type="nucleotide sequence ID" value="NZ_JAXAVX010000004.1"/>
</dbReference>
<organism evidence="1 2">
    <name type="scientific">Patulibacter brassicae</name>
    <dbReference type="NCBI Taxonomy" id="1705717"/>
    <lineage>
        <taxon>Bacteria</taxon>
        <taxon>Bacillati</taxon>
        <taxon>Actinomycetota</taxon>
        <taxon>Thermoleophilia</taxon>
        <taxon>Solirubrobacterales</taxon>
        <taxon>Patulibacteraceae</taxon>
        <taxon>Patulibacter</taxon>
    </lineage>
</organism>
<dbReference type="InterPro" id="IPR019587">
    <property type="entry name" value="Polyketide_cyclase/dehydratase"/>
</dbReference>